<proteinExistence type="predicted"/>
<gene>
    <name evidence="1" type="ORF">NPIL_164831</name>
</gene>
<sequence length="109" mass="12474">MFPISSHSYTYNQRNLKMVIYKYRPKGAWSFFAGYLERIWKPEIIRFGPSGLGSLRNPNDSPADKLSQKGLGINGPTQSLKFPNIVPSAYRPCTGQRKRRVDIFSISYV</sequence>
<dbReference type="EMBL" id="BMAW01125256">
    <property type="protein sequence ID" value="GFU11612.1"/>
    <property type="molecule type" value="Genomic_DNA"/>
</dbReference>
<evidence type="ECO:0000313" key="2">
    <source>
        <dbReference type="Proteomes" id="UP000887013"/>
    </source>
</evidence>
<dbReference type="Proteomes" id="UP000887013">
    <property type="component" value="Unassembled WGS sequence"/>
</dbReference>
<dbReference type="AlphaFoldDB" id="A0A8X6UB02"/>
<protein>
    <submittedName>
        <fullName evidence="1">Uncharacterized protein</fullName>
    </submittedName>
</protein>
<evidence type="ECO:0000313" key="1">
    <source>
        <dbReference type="EMBL" id="GFU11612.1"/>
    </source>
</evidence>
<reference evidence="1" key="1">
    <citation type="submission" date="2020-08" db="EMBL/GenBank/DDBJ databases">
        <title>Multicomponent nature underlies the extraordinary mechanical properties of spider dragline silk.</title>
        <authorList>
            <person name="Kono N."/>
            <person name="Nakamura H."/>
            <person name="Mori M."/>
            <person name="Yoshida Y."/>
            <person name="Ohtoshi R."/>
            <person name="Malay A.D."/>
            <person name="Moran D.A.P."/>
            <person name="Tomita M."/>
            <person name="Numata K."/>
            <person name="Arakawa K."/>
        </authorList>
    </citation>
    <scope>NUCLEOTIDE SEQUENCE</scope>
</reference>
<organism evidence="1 2">
    <name type="scientific">Nephila pilipes</name>
    <name type="common">Giant wood spider</name>
    <name type="synonym">Nephila maculata</name>
    <dbReference type="NCBI Taxonomy" id="299642"/>
    <lineage>
        <taxon>Eukaryota</taxon>
        <taxon>Metazoa</taxon>
        <taxon>Ecdysozoa</taxon>
        <taxon>Arthropoda</taxon>
        <taxon>Chelicerata</taxon>
        <taxon>Arachnida</taxon>
        <taxon>Araneae</taxon>
        <taxon>Araneomorphae</taxon>
        <taxon>Entelegynae</taxon>
        <taxon>Araneoidea</taxon>
        <taxon>Nephilidae</taxon>
        <taxon>Nephila</taxon>
    </lineage>
</organism>
<accession>A0A8X6UB02</accession>
<comment type="caution">
    <text evidence="1">The sequence shown here is derived from an EMBL/GenBank/DDBJ whole genome shotgun (WGS) entry which is preliminary data.</text>
</comment>
<keyword evidence="2" id="KW-1185">Reference proteome</keyword>
<name>A0A8X6UB02_NEPPI</name>